<protein>
    <submittedName>
        <fullName evidence="1">Uncharacterized protein</fullName>
    </submittedName>
</protein>
<evidence type="ECO:0000313" key="1">
    <source>
        <dbReference type="EMBL" id="JAH86815.1"/>
    </source>
</evidence>
<dbReference type="AlphaFoldDB" id="A0A0E9WB88"/>
<sequence length="74" mass="8653">MCTGPSVNIITFSIPDRVVLNPPERCVFPCMQIAKPKPYVNHLRSYMEIKPSVTTQCLLQEIKIEMVFYYHFVF</sequence>
<proteinExistence type="predicted"/>
<accession>A0A0E9WB88</accession>
<dbReference type="EMBL" id="GBXM01021762">
    <property type="protein sequence ID" value="JAH86815.1"/>
    <property type="molecule type" value="Transcribed_RNA"/>
</dbReference>
<reference evidence="1" key="2">
    <citation type="journal article" date="2015" name="Fish Shellfish Immunol.">
        <title>Early steps in the European eel (Anguilla anguilla)-Vibrio vulnificus interaction in the gills: Role of the RtxA13 toxin.</title>
        <authorList>
            <person name="Callol A."/>
            <person name="Pajuelo D."/>
            <person name="Ebbesson L."/>
            <person name="Teles M."/>
            <person name="MacKenzie S."/>
            <person name="Amaro C."/>
        </authorList>
    </citation>
    <scope>NUCLEOTIDE SEQUENCE</scope>
</reference>
<reference evidence="1" key="1">
    <citation type="submission" date="2014-11" db="EMBL/GenBank/DDBJ databases">
        <authorList>
            <person name="Amaro Gonzalez C."/>
        </authorList>
    </citation>
    <scope>NUCLEOTIDE SEQUENCE</scope>
</reference>
<name>A0A0E9WB88_ANGAN</name>
<organism evidence="1">
    <name type="scientific">Anguilla anguilla</name>
    <name type="common">European freshwater eel</name>
    <name type="synonym">Muraena anguilla</name>
    <dbReference type="NCBI Taxonomy" id="7936"/>
    <lineage>
        <taxon>Eukaryota</taxon>
        <taxon>Metazoa</taxon>
        <taxon>Chordata</taxon>
        <taxon>Craniata</taxon>
        <taxon>Vertebrata</taxon>
        <taxon>Euteleostomi</taxon>
        <taxon>Actinopterygii</taxon>
        <taxon>Neopterygii</taxon>
        <taxon>Teleostei</taxon>
        <taxon>Anguilliformes</taxon>
        <taxon>Anguillidae</taxon>
        <taxon>Anguilla</taxon>
    </lineage>
</organism>